<evidence type="ECO:0000256" key="6">
    <source>
        <dbReference type="ARBA" id="ARBA00022777"/>
    </source>
</evidence>
<name>A0A1T4M7W4_9HYPH</name>
<dbReference type="InterPro" id="IPR011495">
    <property type="entry name" value="Sig_transdc_His_kin_sub2_dim/P"/>
</dbReference>
<dbReference type="InterPro" id="IPR003594">
    <property type="entry name" value="HATPase_dom"/>
</dbReference>
<dbReference type="SUPFAM" id="SSF55874">
    <property type="entry name" value="ATPase domain of HSP90 chaperone/DNA topoisomerase II/histidine kinase"/>
    <property type="match status" value="2"/>
</dbReference>
<dbReference type="PROSITE" id="PS50109">
    <property type="entry name" value="HIS_KIN"/>
    <property type="match status" value="1"/>
</dbReference>
<dbReference type="SMART" id="SM00911">
    <property type="entry name" value="HWE_HK"/>
    <property type="match status" value="1"/>
</dbReference>
<dbReference type="Gene3D" id="3.30.565.10">
    <property type="entry name" value="Histidine kinase-like ATPase, C-terminal domain"/>
    <property type="match status" value="2"/>
</dbReference>
<dbReference type="Proteomes" id="UP000190135">
    <property type="component" value="Unassembled WGS sequence"/>
</dbReference>
<dbReference type="Pfam" id="PF07568">
    <property type="entry name" value="HisKA_2"/>
    <property type="match status" value="1"/>
</dbReference>
<dbReference type="OrthoDB" id="489241at2"/>
<keyword evidence="7" id="KW-0067">ATP-binding</keyword>
<dbReference type="Gene3D" id="3.30.450.20">
    <property type="entry name" value="PAS domain"/>
    <property type="match status" value="1"/>
</dbReference>
<dbReference type="GO" id="GO:0004673">
    <property type="term" value="F:protein histidine kinase activity"/>
    <property type="evidence" value="ECO:0007669"/>
    <property type="project" value="UniProtKB-EC"/>
</dbReference>
<keyword evidence="3" id="KW-0597">Phosphoprotein</keyword>
<dbReference type="Pfam" id="PF02518">
    <property type="entry name" value="HATPase_c"/>
    <property type="match status" value="1"/>
</dbReference>
<evidence type="ECO:0000256" key="4">
    <source>
        <dbReference type="ARBA" id="ARBA00022679"/>
    </source>
</evidence>
<dbReference type="GO" id="GO:0005524">
    <property type="term" value="F:ATP binding"/>
    <property type="evidence" value="ECO:0007669"/>
    <property type="project" value="UniProtKB-KW"/>
</dbReference>
<keyword evidence="10" id="KW-1185">Reference proteome</keyword>
<evidence type="ECO:0000313" key="9">
    <source>
        <dbReference type="EMBL" id="SJZ62995.1"/>
    </source>
</evidence>
<dbReference type="RefSeq" id="WP_078706726.1">
    <property type="nucleotide sequence ID" value="NZ_FUXL01000002.1"/>
</dbReference>
<dbReference type="PANTHER" id="PTHR41523">
    <property type="entry name" value="TWO-COMPONENT SYSTEM SENSOR PROTEIN"/>
    <property type="match status" value="1"/>
</dbReference>
<accession>A0A1T4M7W4</accession>
<reference evidence="9 10" key="1">
    <citation type="submission" date="2017-02" db="EMBL/GenBank/DDBJ databases">
        <authorList>
            <person name="Peterson S.W."/>
        </authorList>
    </citation>
    <scope>NUCLEOTIDE SEQUENCE [LARGE SCALE GENOMIC DNA]</scope>
    <source>
        <strain evidence="9 10">USBA 369</strain>
    </source>
</reference>
<dbReference type="InterPro" id="IPR005467">
    <property type="entry name" value="His_kinase_dom"/>
</dbReference>
<evidence type="ECO:0000313" key="10">
    <source>
        <dbReference type="Proteomes" id="UP000190135"/>
    </source>
</evidence>
<evidence type="ECO:0000256" key="5">
    <source>
        <dbReference type="ARBA" id="ARBA00022741"/>
    </source>
</evidence>
<feature type="domain" description="Histidine kinase" evidence="8">
    <location>
        <begin position="183"/>
        <end position="375"/>
    </location>
</feature>
<gene>
    <name evidence="9" type="ORF">SAMN05428963_1024</name>
</gene>
<dbReference type="EMBL" id="FUXL01000002">
    <property type="protein sequence ID" value="SJZ62995.1"/>
    <property type="molecule type" value="Genomic_DNA"/>
</dbReference>
<keyword evidence="4" id="KW-0808">Transferase</keyword>
<evidence type="ECO:0000256" key="2">
    <source>
        <dbReference type="ARBA" id="ARBA00012438"/>
    </source>
</evidence>
<dbReference type="InterPro" id="IPR036890">
    <property type="entry name" value="HATPase_C_sf"/>
</dbReference>
<dbReference type="InterPro" id="IPR011102">
    <property type="entry name" value="Sig_transdc_His_kinase_HWE"/>
</dbReference>
<proteinExistence type="predicted"/>
<protein>
    <recommendedName>
        <fullName evidence="2">histidine kinase</fullName>
        <ecNumber evidence="2">2.7.13.3</ecNumber>
    </recommendedName>
</protein>
<sequence>MRLVVTSIRIERDTDVAHTRRTARVAAKASGCSTRDQIRFATAVSEIARNALQYADGGIAEFSFDRTGGTTQLIAKISDNGGGIPEQVISGGGRSHIRSSTGLGLGLAGSRKLVDGFDIVSGSGGTVATLKMNLEGGPEPAALSHAAADAMIEAAKSNPLDELAEQNRALRDSLAQQEFLLRELHHRTKNNLAVIQSLAIMQGRQMQSEEARTAFETLTSRIRAFANAHNFLHRADDVSSIDLKLHIAELAHQLGEAFGAGGIVIDCELESVSVDFDTATEVGLIVNELVTNAAKHAFTGRHGTGHILIEVYAQDARFILKVSDNGPGLADAEATLRDSRSLGWRIVQGGARKLNADLKVDGKGGLSVTLVVPNE</sequence>
<comment type="catalytic activity">
    <reaction evidence="1">
        <text>ATP + protein L-histidine = ADP + protein N-phospho-L-histidine.</text>
        <dbReference type="EC" id="2.7.13.3"/>
    </reaction>
</comment>
<dbReference type="PANTHER" id="PTHR41523:SF8">
    <property type="entry name" value="ETHYLENE RESPONSE SENSOR PROTEIN"/>
    <property type="match status" value="1"/>
</dbReference>
<dbReference type="STRING" id="1365950.SAMN05428963_1024"/>
<keyword evidence="6 9" id="KW-0418">Kinase</keyword>
<evidence type="ECO:0000259" key="8">
    <source>
        <dbReference type="PROSITE" id="PS50109"/>
    </source>
</evidence>
<keyword evidence="5" id="KW-0547">Nucleotide-binding</keyword>
<dbReference type="AlphaFoldDB" id="A0A1T4M7W4"/>
<evidence type="ECO:0000256" key="3">
    <source>
        <dbReference type="ARBA" id="ARBA00022553"/>
    </source>
</evidence>
<organism evidence="9 10">
    <name type="scientific">Consotaella salsifontis</name>
    <dbReference type="NCBI Taxonomy" id="1365950"/>
    <lineage>
        <taxon>Bacteria</taxon>
        <taxon>Pseudomonadati</taxon>
        <taxon>Pseudomonadota</taxon>
        <taxon>Alphaproteobacteria</taxon>
        <taxon>Hyphomicrobiales</taxon>
        <taxon>Aurantimonadaceae</taxon>
        <taxon>Consotaella</taxon>
    </lineage>
</organism>
<dbReference type="Pfam" id="PF13581">
    <property type="entry name" value="HATPase_c_2"/>
    <property type="match status" value="1"/>
</dbReference>
<dbReference type="EC" id="2.7.13.3" evidence="2"/>
<evidence type="ECO:0000256" key="1">
    <source>
        <dbReference type="ARBA" id="ARBA00000085"/>
    </source>
</evidence>
<evidence type="ECO:0000256" key="7">
    <source>
        <dbReference type="ARBA" id="ARBA00022840"/>
    </source>
</evidence>
<dbReference type="SMART" id="SM00387">
    <property type="entry name" value="HATPase_c"/>
    <property type="match status" value="2"/>
</dbReference>